<dbReference type="SUPFAM" id="SSF47576">
    <property type="entry name" value="Calponin-homology domain, CH-domain"/>
    <property type="match status" value="1"/>
</dbReference>
<dbReference type="GO" id="GO:0005634">
    <property type="term" value="C:nucleus"/>
    <property type="evidence" value="ECO:0007669"/>
    <property type="project" value="UniProtKB-SubCell"/>
</dbReference>
<dbReference type="SMART" id="SM00015">
    <property type="entry name" value="IQ"/>
    <property type="match status" value="10"/>
</dbReference>
<dbReference type="GO" id="GO:0000922">
    <property type="term" value="C:spindle pole"/>
    <property type="evidence" value="ECO:0007669"/>
    <property type="project" value="TreeGrafter"/>
</dbReference>
<dbReference type="GO" id="GO:0000278">
    <property type="term" value="P:mitotic cell cycle"/>
    <property type="evidence" value="ECO:0007669"/>
    <property type="project" value="TreeGrafter"/>
</dbReference>
<feature type="compositionally biased region" description="Basic residues" evidence="12">
    <location>
        <begin position="136"/>
        <end position="145"/>
    </location>
</feature>
<evidence type="ECO:0000256" key="12">
    <source>
        <dbReference type="SAM" id="MobiDB-lite"/>
    </source>
</evidence>
<dbReference type="PROSITE" id="PS50021">
    <property type="entry name" value="CH"/>
    <property type="match status" value="1"/>
</dbReference>
<dbReference type="Gene3D" id="1.10.418.10">
    <property type="entry name" value="Calponin-like domain"/>
    <property type="match status" value="1"/>
</dbReference>
<dbReference type="GO" id="GO:0005516">
    <property type="term" value="F:calmodulin binding"/>
    <property type="evidence" value="ECO:0007669"/>
    <property type="project" value="UniProtKB-KW"/>
</dbReference>
<evidence type="ECO:0000259" key="13">
    <source>
        <dbReference type="PROSITE" id="PS50021"/>
    </source>
</evidence>
<dbReference type="InterPro" id="IPR027417">
    <property type="entry name" value="P-loop_NTPase"/>
</dbReference>
<dbReference type="PROSITE" id="PS50096">
    <property type="entry name" value="IQ"/>
    <property type="match status" value="6"/>
</dbReference>
<feature type="domain" description="Calponin-homology (CH)" evidence="13">
    <location>
        <begin position="771"/>
        <end position="903"/>
    </location>
</feature>
<dbReference type="Pfam" id="PF00307">
    <property type="entry name" value="CH"/>
    <property type="match status" value="1"/>
</dbReference>
<dbReference type="Proteomes" id="UP001153636">
    <property type="component" value="Chromosome 13"/>
</dbReference>
<dbReference type="Pfam" id="PF00612">
    <property type="entry name" value="IQ"/>
    <property type="match status" value="4"/>
</dbReference>
<dbReference type="PANTHER" id="PTHR22706:SF1">
    <property type="entry name" value="ASSEMBLY FACTOR FOR SPINDLE MICROTUBULES"/>
    <property type="match status" value="1"/>
</dbReference>
<evidence type="ECO:0000256" key="1">
    <source>
        <dbReference type="ARBA" id="ARBA00004123"/>
    </source>
</evidence>
<evidence type="ECO:0000256" key="11">
    <source>
        <dbReference type="ARBA" id="ARBA00023306"/>
    </source>
</evidence>
<protein>
    <recommendedName>
        <fullName evidence="13">Calponin-homology (CH) domain-containing protein</fullName>
    </recommendedName>
</protein>
<keyword evidence="8" id="KW-0112">Calmodulin-binding</keyword>
<keyword evidence="9" id="KW-0175">Coiled coil</keyword>
<dbReference type="OrthoDB" id="2148418at2759"/>
<evidence type="ECO:0000256" key="3">
    <source>
        <dbReference type="ARBA" id="ARBA00022490"/>
    </source>
</evidence>
<organism evidence="14 15">
    <name type="scientific">Psylliodes chrysocephalus</name>
    <dbReference type="NCBI Taxonomy" id="3402493"/>
    <lineage>
        <taxon>Eukaryota</taxon>
        <taxon>Metazoa</taxon>
        <taxon>Ecdysozoa</taxon>
        <taxon>Arthropoda</taxon>
        <taxon>Hexapoda</taxon>
        <taxon>Insecta</taxon>
        <taxon>Pterygota</taxon>
        <taxon>Neoptera</taxon>
        <taxon>Endopterygota</taxon>
        <taxon>Coleoptera</taxon>
        <taxon>Polyphaga</taxon>
        <taxon>Cucujiformia</taxon>
        <taxon>Chrysomeloidea</taxon>
        <taxon>Chrysomelidae</taxon>
        <taxon>Galerucinae</taxon>
        <taxon>Alticini</taxon>
        <taxon>Psylliodes</taxon>
    </lineage>
</organism>
<dbReference type="InterPro" id="IPR031549">
    <property type="entry name" value="ASH"/>
</dbReference>
<dbReference type="Pfam" id="PF15780">
    <property type="entry name" value="ASH"/>
    <property type="match status" value="1"/>
</dbReference>
<dbReference type="GO" id="GO:0051301">
    <property type="term" value="P:cell division"/>
    <property type="evidence" value="ECO:0007669"/>
    <property type="project" value="UniProtKB-KW"/>
</dbReference>
<evidence type="ECO:0000256" key="7">
    <source>
        <dbReference type="ARBA" id="ARBA00022776"/>
    </source>
</evidence>
<accession>A0A9P0CMI1</accession>
<dbReference type="InterPro" id="IPR000048">
    <property type="entry name" value="IQ_motif_EF-hand-BS"/>
</dbReference>
<reference evidence="14" key="1">
    <citation type="submission" date="2022-01" db="EMBL/GenBank/DDBJ databases">
        <authorList>
            <person name="King R."/>
        </authorList>
    </citation>
    <scope>NUCLEOTIDE SEQUENCE</scope>
</reference>
<dbReference type="EMBL" id="OV651825">
    <property type="protein sequence ID" value="CAH1102535.1"/>
    <property type="molecule type" value="Genomic_DNA"/>
</dbReference>
<evidence type="ECO:0000256" key="10">
    <source>
        <dbReference type="ARBA" id="ARBA00023242"/>
    </source>
</evidence>
<evidence type="ECO:0000256" key="2">
    <source>
        <dbReference type="ARBA" id="ARBA00004496"/>
    </source>
</evidence>
<sequence length="1311" mass="153246">MFFQISPVRREKVPKLVKKEPEPEIIEVLSLAPFAPSPKLFFDRVVVGETATCKLLVKNPTKQSLTIFLTKKVPDELNVTYSWESQTIEKESEVLFEIIWRPTCQESSYHKISFETTRKTHIDVSIIFKSISPKKPDKKPKRGAVTKKSPQKSPTKKYYTNRPTKISSTKYSPSPKKIRSVKTTPPKAFALSPKAVNNKENMSPDGGLTKYVLNEADRRGTYTFQRKDDSIEDFNDSLEIGSLKPIQISTPQVSKERPPLAVYNTRELTPDVSFGTYFKQRSCKPDSPLNYEFEYKLMQMESFSFTPNRTSPRIDRQQFVTERINKNDETDHNLTSNTYIKDNISFETYVKGNLSTETYTKDPIMSLRKEKNRVTFQLPPELNLNVSSETYVKGNVSGATYTKDSSIAQLDSLSPASTTVSPINNTRFLDQKQQPIHNFKQPLWSIEEESSFYNKRKRKNSDLDLTANHAKRGGGFTGPKNWSRKGGNAFTISKNTSGLKLTRPINTTIENVKETPISSISKTDSNAVIVQNPFLFAATNMLDPFITPQLYVSDEWLDRQEKDFKKWLNSLLTPPDELLSEDRGVDVAKIWQECKKIEVEAAPTKEEISNKYHVNAKLNNLRKSAQNLFRSKEMNDVLSKVLLAIDKGKLSIRQDKDVHLNLAIKSDIMSTILSYNPLWLRIGLETIYNETIPLNSNSDVVGLGTFILNRLFKDPYLLKKYKSIYTPKYVAEFNKFFIKKYIVLVYFLDQAKNRKLIPHNPCLFRTDGAIKESRELLLKLARELLSAVGDITKFLKFSGYIVSHIQTYIHEFDYAVNNLGVDLRDGVRLTKVMEIIMMKEDLTSNLRVPAISRLQKVHNMKLVFDSLEKAGYKILYDISPKDIVDGHREKTMSFLWQIIYKFEAPLMVKNATTIQTWFRSLPVVLKRRKLERIRNNRNSAARKIQNWYKRQVLSNKLLKFAEILKIYLLQIKIYKSAVKIQSFYKMYKQRKVYINQIETIKQIQRLSRGWLVRNAYTSRIKSAKIIQSYVRMFLARKSYLKIKTATETLQRRYRATKQTKYHFERYQKLKSSTISIQQKWRAVLLGRKQKSEYQKIKMAAINVQKRFKGKIALRNYRELKSATIKIQNWYRSIKMMQICRQEYTKLKQTVLIVEQRYTAMKMMKKDKQNYQLLKESCVTIQQRYRAQIMMKETRTSFIQIRNATMVIQRRFRAKKLMIEQKQRYEELKRATITIQRQYRANVNRKRFLTIKNAAIKIQACFKATRCRKEYLLLKHTTKIVQDRYRAKLLMKVDLENYRNIKNAAINRPNEI</sequence>
<dbReference type="PANTHER" id="PTHR22706">
    <property type="entry name" value="ASSEMBLY FACTOR FOR SPINDLE MICROTUBULES"/>
    <property type="match status" value="1"/>
</dbReference>
<keyword evidence="6" id="KW-0677">Repeat</keyword>
<keyword evidence="15" id="KW-1185">Reference proteome</keyword>
<dbReference type="InterPro" id="IPR001715">
    <property type="entry name" value="CH_dom"/>
</dbReference>
<dbReference type="InterPro" id="IPR051185">
    <property type="entry name" value="ASPM"/>
</dbReference>
<keyword evidence="5" id="KW-0132">Cell division</keyword>
<keyword evidence="10" id="KW-0539">Nucleus</keyword>
<comment type="subcellular location">
    <subcellularLocation>
        <location evidence="2">Cytoplasm</location>
    </subcellularLocation>
    <subcellularLocation>
        <location evidence="1">Nucleus</location>
    </subcellularLocation>
</comment>
<dbReference type="SUPFAM" id="SSF52540">
    <property type="entry name" value="P-loop containing nucleoside triphosphate hydrolases"/>
    <property type="match status" value="2"/>
</dbReference>
<keyword evidence="11" id="KW-0131">Cell cycle</keyword>
<keyword evidence="7" id="KW-0498">Mitosis</keyword>
<evidence type="ECO:0000313" key="14">
    <source>
        <dbReference type="EMBL" id="CAH1102535.1"/>
    </source>
</evidence>
<dbReference type="Gene3D" id="1.20.5.190">
    <property type="match status" value="4"/>
</dbReference>
<feature type="region of interest" description="Disordered" evidence="12">
    <location>
        <begin position="132"/>
        <end position="182"/>
    </location>
</feature>
<gene>
    <name evidence="14" type="ORF">PSYICH_LOCUS3831</name>
</gene>
<evidence type="ECO:0000256" key="9">
    <source>
        <dbReference type="ARBA" id="ARBA00023054"/>
    </source>
</evidence>
<keyword evidence="3" id="KW-0963">Cytoplasm</keyword>
<dbReference type="SMART" id="SM00033">
    <property type="entry name" value="CH"/>
    <property type="match status" value="1"/>
</dbReference>
<name>A0A9P0CMI1_9CUCU</name>
<proteinExistence type="predicted"/>
<dbReference type="GO" id="GO:0005737">
    <property type="term" value="C:cytoplasm"/>
    <property type="evidence" value="ECO:0007669"/>
    <property type="project" value="UniProtKB-SubCell"/>
</dbReference>
<feature type="compositionally biased region" description="Polar residues" evidence="12">
    <location>
        <begin position="161"/>
        <end position="172"/>
    </location>
</feature>
<evidence type="ECO:0000256" key="8">
    <source>
        <dbReference type="ARBA" id="ARBA00022860"/>
    </source>
</evidence>
<keyword evidence="4" id="KW-0597">Phosphoprotein</keyword>
<dbReference type="FunFam" id="1.10.418.10:FF:000051">
    <property type="entry name" value="Abnormal spindle-like microcephaly-associated protein homolog"/>
    <property type="match status" value="1"/>
</dbReference>
<evidence type="ECO:0000313" key="15">
    <source>
        <dbReference type="Proteomes" id="UP001153636"/>
    </source>
</evidence>
<evidence type="ECO:0000256" key="6">
    <source>
        <dbReference type="ARBA" id="ARBA00022737"/>
    </source>
</evidence>
<dbReference type="InterPro" id="IPR036872">
    <property type="entry name" value="CH_dom_sf"/>
</dbReference>
<feature type="compositionally biased region" description="Low complexity" evidence="12">
    <location>
        <begin position="146"/>
        <end position="158"/>
    </location>
</feature>
<evidence type="ECO:0000256" key="5">
    <source>
        <dbReference type="ARBA" id="ARBA00022618"/>
    </source>
</evidence>
<dbReference type="CDD" id="cd21223">
    <property type="entry name" value="CH_ASPM_rpt1"/>
    <property type="match status" value="1"/>
</dbReference>
<dbReference type="GO" id="GO:0051295">
    <property type="term" value="P:establishment of meiotic spindle localization"/>
    <property type="evidence" value="ECO:0007669"/>
    <property type="project" value="TreeGrafter"/>
</dbReference>
<dbReference type="GO" id="GO:0007051">
    <property type="term" value="P:spindle organization"/>
    <property type="evidence" value="ECO:0007669"/>
    <property type="project" value="TreeGrafter"/>
</dbReference>
<evidence type="ECO:0000256" key="4">
    <source>
        <dbReference type="ARBA" id="ARBA00022553"/>
    </source>
</evidence>